<keyword evidence="2 6" id="KW-0812">Transmembrane</keyword>
<comment type="subcellular location">
    <subcellularLocation>
        <location evidence="1">Membrane</location>
        <topology evidence="1">Multi-pass membrane protein</topology>
    </subcellularLocation>
</comment>
<proteinExistence type="predicted"/>
<feature type="transmembrane region" description="Helical" evidence="6">
    <location>
        <begin position="166"/>
        <end position="187"/>
    </location>
</feature>
<evidence type="ECO:0000313" key="7">
    <source>
        <dbReference type="EMBL" id="KAB8075958.1"/>
    </source>
</evidence>
<feature type="transmembrane region" description="Helical" evidence="6">
    <location>
        <begin position="193"/>
        <end position="216"/>
    </location>
</feature>
<reference evidence="7 8" key="1">
    <citation type="submission" date="2019-04" db="EMBL/GenBank/DDBJ databases">
        <title>Friends and foes A comparative genomics study of 23 Aspergillus species from section Flavi.</title>
        <authorList>
            <consortium name="DOE Joint Genome Institute"/>
            <person name="Kjaerbolling I."/>
            <person name="Vesth T."/>
            <person name="Frisvad J.C."/>
            <person name="Nybo J.L."/>
            <person name="Theobald S."/>
            <person name="Kildgaard S."/>
            <person name="Isbrandt T."/>
            <person name="Kuo A."/>
            <person name="Sato A."/>
            <person name="Lyhne E.K."/>
            <person name="Kogle M.E."/>
            <person name="Wiebenga A."/>
            <person name="Kun R.S."/>
            <person name="Lubbers R.J."/>
            <person name="Makela M.R."/>
            <person name="Barry K."/>
            <person name="Chovatia M."/>
            <person name="Clum A."/>
            <person name="Daum C."/>
            <person name="Haridas S."/>
            <person name="He G."/>
            <person name="LaButti K."/>
            <person name="Lipzen A."/>
            <person name="Mondo S."/>
            <person name="Riley R."/>
            <person name="Salamov A."/>
            <person name="Simmons B.A."/>
            <person name="Magnuson J.K."/>
            <person name="Henrissat B."/>
            <person name="Mortensen U.H."/>
            <person name="Larsen T.O."/>
            <person name="Devries R.P."/>
            <person name="Grigoriev I.V."/>
            <person name="Machida M."/>
            <person name="Baker S.E."/>
            <person name="Andersen M.R."/>
        </authorList>
    </citation>
    <scope>NUCLEOTIDE SEQUENCE [LARGE SCALE GENOMIC DNA]</scope>
    <source>
        <strain evidence="7 8">CBS 151.66</strain>
    </source>
</reference>
<feature type="transmembrane region" description="Helical" evidence="6">
    <location>
        <begin position="75"/>
        <end position="91"/>
    </location>
</feature>
<name>A0A5N5X5C2_9EURO</name>
<feature type="transmembrane region" description="Helical" evidence="6">
    <location>
        <begin position="103"/>
        <end position="123"/>
    </location>
</feature>
<dbReference type="PANTHER" id="PTHR16201:SF37">
    <property type="entry name" value="PQ-LOOP REPEAT-CONTAINING PROTEIN"/>
    <property type="match status" value="1"/>
</dbReference>
<dbReference type="EMBL" id="ML732187">
    <property type="protein sequence ID" value="KAB8075958.1"/>
    <property type="molecule type" value="Genomic_DNA"/>
</dbReference>
<feature type="transmembrane region" description="Helical" evidence="6">
    <location>
        <begin position="12"/>
        <end position="32"/>
    </location>
</feature>
<gene>
    <name evidence="7" type="ORF">BDV29DRAFT_171100</name>
</gene>
<feature type="compositionally biased region" description="Basic and acidic residues" evidence="5">
    <location>
        <begin position="252"/>
        <end position="268"/>
    </location>
</feature>
<dbReference type="Gene3D" id="1.20.1280.290">
    <property type="match status" value="1"/>
</dbReference>
<feature type="transmembrane region" description="Helical" evidence="6">
    <location>
        <begin position="135"/>
        <end position="154"/>
    </location>
</feature>
<sequence>MAEDGNVTVASNVLGTIGTVLWCIQLIPQIWYNWKQKKTDGLPALMMLLWASCAVPMGAYLILQEVNIPLQIQPQIFGFFSLVSFGQILYYNHNYTCIRATSIVLGASALFGGIEALLILTLRIPYNKGVSWPDLVVGVVATILLASGLLPPYFELWKRDGRVIGINWVFLSIDTFGGLFSLFALAAQGTFDILGGVMYIVVIVLEAGIYTSHIIWRIRYRKLRNEAKANGKSFDVMLEERKASTNVGGVEKGVHSGTEGDGKSQEPIKHHRSSGQAHEEKSFQEA</sequence>
<keyword evidence="8" id="KW-1185">Reference proteome</keyword>
<dbReference type="Proteomes" id="UP000326565">
    <property type="component" value="Unassembled WGS sequence"/>
</dbReference>
<feature type="compositionally biased region" description="Basic and acidic residues" evidence="5">
    <location>
        <begin position="277"/>
        <end position="286"/>
    </location>
</feature>
<organism evidence="7 8">
    <name type="scientific">Aspergillus leporis</name>
    <dbReference type="NCBI Taxonomy" id="41062"/>
    <lineage>
        <taxon>Eukaryota</taxon>
        <taxon>Fungi</taxon>
        <taxon>Dikarya</taxon>
        <taxon>Ascomycota</taxon>
        <taxon>Pezizomycotina</taxon>
        <taxon>Eurotiomycetes</taxon>
        <taxon>Eurotiomycetidae</taxon>
        <taxon>Eurotiales</taxon>
        <taxon>Aspergillaceae</taxon>
        <taxon>Aspergillus</taxon>
        <taxon>Aspergillus subgen. Circumdati</taxon>
    </lineage>
</organism>
<evidence type="ECO:0000256" key="1">
    <source>
        <dbReference type="ARBA" id="ARBA00004141"/>
    </source>
</evidence>
<dbReference type="PANTHER" id="PTHR16201">
    <property type="entry name" value="SEVEN TRANSMEMBRANE PROTEIN 1-RELATED"/>
    <property type="match status" value="1"/>
</dbReference>
<dbReference type="AlphaFoldDB" id="A0A5N5X5C2"/>
<accession>A0A5N5X5C2</accession>
<dbReference type="GO" id="GO:0016020">
    <property type="term" value="C:membrane"/>
    <property type="evidence" value="ECO:0007669"/>
    <property type="project" value="UniProtKB-SubCell"/>
</dbReference>
<keyword evidence="4 6" id="KW-0472">Membrane</keyword>
<feature type="region of interest" description="Disordered" evidence="5">
    <location>
        <begin position="247"/>
        <end position="286"/>
    </location>
</feature>
<evidence type="ECO:0000256" key="6">
    <source>
        <dbReference type="SAM" id="Phobius"/>
    </source>
</evidence>
<feature type="transmembrane region" description="Helical" evidence="6">
    <location>
        <begin position="44"/>
        <end position="63"/>
    </location>
</feature>
<dbReference type="Pfam" id="PF04193">
    <property type="entry name" value="PQ-loop"/>
    <property type="match status" value="1"/>
</dbReference>
<evidence type="ECO:0000256" key="2">
    <source>
        <dbReference type="ARBA" id="ARBA00022692"/>
    </source>
</evidence>
<evidence type="ECO:0000256" key="3">
    <source>
        <dbReference type="ARBA" id="ARBA00022989"/>
    </source>
</evidence>
<dbReference type="InterPro" id="IPR051415">
    <property type="entry name" value="LAAT-1"/>
</dbReference>
<evidence type="ECO:0000313" key="8">
    <source>
        <dbReference type="Proteomes" id="UP000326565"/>
    </source>
</evidence>
<keyword evidence="3 6" id="KW-1133">Transmembrane helix</keyword>
<evidence type="ECO:0000256" key="5">
    <source>
        <dbReference type="SAM" id="MobiDB-lite"/>
    </source>
</evidence>
<dbReference type="SMART" id="SM00679">
    <property type="entry name" value="CTNS"/>
    <property type="match status" value="2"/>
</dbReference>
<evidence type="ECO:0000256" key="4">
    <source>
        <dbReference type="ARBA" id="ARBA00023136"/>
    </source>
</evidence>
<dbReference type="OrthoDB" id="407617at2759"/>
<dbReference type="InterPro" id="IPR006603">
    <property type="entry name" value="PQ-loop_rpt"/>
</dbReference>
<protein>
    <submittedName>
        <fullName evidence="7">PQ loop repeat protein</fullName>
    </submittedName>
</protein>